<dbReference type="GO" id="GO:0016747">
    <property type="term" value="F:acyltransferase activity, transferring groups other than amino-acyl groups"/>
    <property type="evidence" value="ECO:0007669"/>
    <property type="project" value="UniProtKB-ARBA"/>
</dbReference>
<name>A0AA88E0H0_FICCA</name>
<evidence type="ECO:0000313" key="4">
    <source>
        <dbReference type="EMBL" id="GMN32877.1"/>
    </source>
</evidence>
<organism evidence="5 7">
    <name type="scientific">Ficus carica</name>
    <name type="common">Common fig</name>
    <dbReference type="NCBI Taxonomy" id="3494"/>
    <lineage>
        <taxon>Eukaryota</taxon>
        <taxon>Viridiplantae</taxon>
        <taxon>Streptophyta</taxon>
        <taxon>Embryophyta</taxon>
        <taxon>Tracheophyta</taxon>
        <taxon>Spermatophyta</taxon>
        <taxon>Magnoliopsida</taxon>
        <taxon>eudicotyledons</taxon>
        <taxon>Gunneridae</taxon>
        <taxon>Pentapetalae</taxon>
        <taxon>rosids</taxon>
        <taxon>fabids</taxon>
        <taxon>Rosales</taxon>
        <taxon>Moraceae</taxon>
        <taxon>Ficeae</taxon>
        <taxon>Ficus</taxon>
    </lineage>
</organism>
<dbReference type="PANTHER" id="PTHR31625">
    <property type="match status" value="1"/>
</dbReference>
<keyword evidence="1" id="KW-0808">Transferase</keyword>
<evidence type="ECO:0000256" key="2">
    <source>
        <dbReference type="ARBA" id="ARBA00023315"/>
    </source>
</evidence>
<evidence type="ECO:0000313" key="7">
    <source>
        <dbReference type="Proteomes" id="UP001187192"/>
    </source>
</evidence>
<sequence length="176" mass="19414">MAQPVEIVEVCKVAPSPPTANVPAPKSLPLTFFEIRWLRFSPIERLFFYEISSPNSTISSFFFDSILPRLKHSLSLALHHFLPLAGNLTWPPTSPKPGIEYAESDGVSLTVAMSNADFRRFLSTDAFCEATEYNPLVPKLSSPAARPAQLLLHRAPSPRESCQLQAIQLVTPASLP</sequence>
<evidence type="ECO:0000256" key="1">
    <source>
        <dbReference type="ARBA" id="ARBA00022679"/>
    </source>
</evidence>
<dbReference type="InterPro" id="IPR023213">
    <property type="entry name" value="CAT-like_dom_sf"/>
</dbReference>
<dbReference type="Pfam" id="PF02458">
    <property type="entry name" value="Transferase"/>
    <property type="match status" value="1"/>
</dbReference>
<gene>
    <name evidence="5" type="ORF">TIFTF001_034594</name>
    <name evidence="6" type="ORF">TIFTF001_034609</name>
    <name evidence="3" type="ORF">TIFTF001_044728</name>
    <name evidence="4" type="ORF">TIFTF001_044731</name>
</gene>
<keyword evidence="2" id="KW-0012">Acyltransferase</keyword>
<dbReference type="AlphaFoldDB" id="A0AA88E0H0"/>
<dbReference type="EMBL" id="BTGU01000241">
    <property type="protein sequence ID" value="GMN65529.1"/>
    <property type="molecule type" value="Genomic_DNA"/>
</dbReference>
<reference evidence="5" key="1">
    <citation type="submission" date="2023-07" db="EMBL/GenBank/DDBJ databases">
        <title>draft genome sequence of fig (Ficus carica).</title>
        <authorList>
            <person name="Takahashi T."/>
            <person name="Nishimura K."/>
        </authorList>
    </citation>
    <scope>NUCLEOTIDE SEQUENCE</scope>
</reference>
<dbReference type="Gene3D" id="3.30.559.10">
    <property type="entry name" value="Chloramphenicol acetyltransferase-like domain"/>
    <property type="match status" value="1"/>
</dbReference>
<dbReference type="EMBL" id="BTGU01003475">
    <property type="protein sequence ID" value="GMN32877.1"/>
    <property type="molecule type" value="Genomic_DNA"/>
</dbReference>
<evidence type="ECO:0000313" key="5">
    <source>
        <dbReference type="EMBL" id="GMN65529.1"/>
    </source>
</evidence>
<evidence type="ECO:0000313" key="3">
    <source>
        <dbReference type="EMBL" id="GMN32866.1"/>
    </source>
</evidence>
<comment type="caution">
    <text evidence="5">The sequence shown here is derived from an EMBL/GenBank/DDBJ whole genome shotgun (WGS) entry which is preliminary data.</text>
</comment>
<evidence type="ECO:0000313" key="6">
    <source>
        <dbReference type="EMBL" id="GMN65532.1"/>
    </source>
</evidence>
<dbReference type="Proteomes" id="UP001187192">
    <property type="component" value="Unassembled WGS sequence"/>
</dbReference>
<dbReference type="EMBL" id="BTGU01000242">
    <property type="protein sequence ID" value="GMN65532.1"/>
    <property type="molecule type" value="Genomic_DNA"/>
</dbReference>
<keyword evidence="7" id="KW-1185">Reference proteome</keyword>
<accession>A0AA88E0H0</accession>
<dbReference type="InterPro" id="IPR051504">
    <property type="entry name" value="Plant_metabolite_acyltrans"/>
</dbReference>
<proteinExistence type="predicted"/>
<dbReference type="EMBL" id="BTGU01003474">
    <property type="protein sequence ID" value="GMN32866.1"/>
    <property type="molecule type" value="Genomic_DNA"/>
</dbReference>
<protein>
    <submittedName>
        <fullName evidence="5">Uncharacterized protein</fullName>
    </submittedName>
</protein>